<dbReference type="EMBL" id="JAAAUY010001248">
    <property type="protein sequence ID" value="KAF9323614.1"/>
    <property type="molecule type" value="Genomic_DNA"/>
</dbReference>
<feature type="compositionally biased region" description="Polar residues" evidence="1">
    <location>
        <begin position="20"/>
        <end position="46"/>
    </location>
</feature>
<sequence>MSRARSNHNGSSNNGRRTNMHSNSRISKSSNRPNNRYLSNSHSGLRNHQIHKNNNSTNNNIGRAYSTTFVSLDHSLYNNIQGDKNSALPPSSTPFLVSIEDTSSPSQLTTKKTHPAGVVDFKDSQGHGSSRIEFGSSETFSSSPSSSEEAQEMMLLKREAYRELASQTQRFDELFIAKMIYWESLGLEEKSRWLEQGGHHGEEVDVEEEEEDEEEDEDDEFEDDMEDKEEQRHSQHNNYYHRPATKSRTHRGVRRETRDEMDDLVTALECRATVKDYSALLAFEKQQAQLRHGPNHTHVHGLLPQDQDVLW</sequence>
<evidence type="ECO:0000313" key="2">
    <source>
        <dbReference type="EMBL" id="KAF9323614.1"/>
    </source>
</evidence>
<feature type="compositionally biased region" description="Basic and acidic residues" evidence="1">
    <location>
        <begin position="193"/>
        <end position="203"/>
    </location>
</feature>
<evidence type="ECO:0000256" key="1">
    <source>
        <dbReference type="SAM" id="MobiDB-lite"/>
    </source>
</evidence>
<dbReference type="Proteomes" id="UP000696485">
    <property type="component" value="Unassembled WGS sequence"/>
</dbReference>
<feature type="compositionally biased region" description="Polar residues" evidence="1">
    <location>
        <begin position="101"/>
        <end position="110"/>
    </location>
</feature>
<comment type="caution">
    <text evidence="2">The sequence shown here is derived from an EMBL/GenBank/DDBJ whole genome shotgun (WGS) entry which is preliminary data.</text>
</comment>
<protein>
    <submittedName>
        <fullName evidence="2">Uncharacterized protein</fullName>
    </submittedName>
</protein>
<feature type="compositionally biased region" description="Basic residues" evidence="1">
    <location>
        <begin position="243"/>
        <end position="253"/>
    </location>
</feature>
<name>A0A9P5VGT8_9FUNG</name>
<feature type="compositionally biased region" description="Acidic residues" evidence="1">
    <location>
        <begin position="204"/>
        <end position="228"/>
    </location>
</feature>
<feature type="region of interest" description="Disordered" evidence="1">
    <location>
        <begin position="101"/>
        <end position="151"/>
    </location>
</feature>
<proteinExistence type="predicted"/>
<accession>A0A9P5VGT8</accession>
<gene>
    <name evidence="2" type="ORF">BG006_001288</name>
</gene>
<reference evidence="2" key="1">
    <citation type="journal article" date="2020" name="Fungal Divers.">
        <title>Resolving the Mortierellaceae phylogeny through synthesis of multi-gene phylogenetics and phylogenomics.</title>
        <authorList>
            <person name="Vandepol N."/>
            <person name="Liber J."/>
            <person name="Desiro A."/>
            <person name="Na H."/>
            <person name="Kennedy M."/>
            <person name="Barry K."/>
            <person name="Grigoriev I.V."/>
            <person name="Miller A.N."/>
            <person name="O'Donnell K."/>
            <person name="Stajich J.E."/>
            <person name="Bonito G."/>
        </authorList>
    </citation>
    <scope>NUCLEOTIDE SEQUENCE</scope>
    <source>
        <strain evidence="2">NVP1</strain>
    </source>
</reference>
<feature type="compositionally biased region" description="Low complexity" evidence="1">
    <location>
        <begin position="133"/>
        <end position="148"/>
    </location>
</feature>
<keyword evidence="3" id="KW-1185">Reference proteome</keyword>
<feature type="compositionally biased region" description="Low complexity" evidence="1">
    <location>
        <begin position="1"/>
        <end position="17"/>
    </location>
</feature>
<evidence type="ECO:0000313" key="3">
    <source>
        <dbReference type="Proteomes" id="UP000696485"/>
    </source>
</evidence>
<organism evidence="2 3">
    <name type="scientific">Podila minutissima</name>
    <dbReference type="NCBI Taxonomy" id="64525"/>
    <lineage>
        <taxon>Eukaryota</taxon>
        <taxon>Fungi</taxon>
        <taxon>Fungi incertae sedis</taxon>
        <taxon>Mucoromycota</taxon>
        <taxon>Mortierellomycotina</taxon>
        <taxon>Mortierellomycetes</taxon>
        <taxon>Mortierellales</taxon>
        <taxon>Mortierellaceae</taxon>
        <taxon>Podila</taxon>
    </lineage>
</organism>
<feature type="region of interest" description="Disordered" evidence="1">
    <location>
        <begin position="1"/>
        <end position="61"/>
    </location>
</feature>
<feature type="region of interest" description="Disordered" evidence="1">
    <location>
        <begin position="193"/>
        <end position="258"/>
    </location>
</feature>
<dbReference type="AlphaFoldDB" id="A0A9P5VGT8"/>